<dbReference type="SUPFAM" id="SSF53254">
    <property type="entry name" value="Phosphoglycerate mutase-like"/>
    <property type="match status" value="1"/>
</dbReference>
<proteinExistence type="predicted"/>
<dbReference type="Proteomes" id="UP000509510">
    <property type="component" value="Chromosome III"/>
</dbReference>
<dbReference type="SMART" id="SM00855">
    <property type="entry name" value="PGAM"/>
    <property type="match status" value="1"/>
</dbReference>
<dbReference type="InterPro" id="IPR013078">
    <property type="entry name" value="His_Pase_superF_clade-1"/>
</dbReference>
<dbReference type="RefSeq" id="XP_035344770.1">
    <property type="nucleotide sequence ID" value="XM_035488877.1"/>
</dbReference>
<organism evidence="2 3">
    <name type="scientific">Talaromyces rugulosus</name>
    <name type="common">Penicillium rugulosum</name>
    <dbReference type="NCBI Taxonomy" id="121627"/>
    <lineage>
        <taxon>Eukaryota</taxon>
        <taxon>Fungi</taxon>
        <taxon>Dikarya</taxon>
        <taxon>Ascomycota</taxon>
        <taxon>Pezizomycotina</taxon>
        <taxon>Eurotiomycetes</taxon>
        <taxon>Eurotiomycetidae</taxon>
        <taxon>Eurotiales</taxon>
        <taxon>Trichocomaceae</taxon>
        <taxon>Talaromyces</taxon>
        <taxon>Talaromyces sect. Islandici</taxon>
    </lineage>
</organism>
<evidence type="ECO:0000256" key="1">
    <source>
        <dbReference type="SAM" id="MobiDB-lite"/>
    </source>
</evidence>
<evidence type="ECO:0000313" key="2">
    <source>
        <dbReference type="EMBL" id="QKX58592.1"/>
    </source>
</evidence>
<dbReference type="GO" id="GO:0005737">
    <property type="term" value="C:cytoplasm"/>
    <property type="evidence" value="ECO:0007669"/>
    <property type="project" value="TreeGrafter"/>
</dbReference>
<dbReference type="AlphaFoldDB" id="A0A7H8QWV5"/>
<dbReference type="PANTHER" id="PTHR48100:SF54">
    <property type="entry name" value="PHOSPHATASE SPAC5H10.03-RELATED"/>
    <property type="match status" value="1"/>
</dbReference>
<reference evidence="3" key="1">
    <citation type="submission" date="2020-06" db="EMBL/GenBank/DDBJ databases">
        <title>A chromosome-scale genome assembly of Talaromyces rugulosus W13939.</title>
        <authorList>
            <person name="Wang B."/>
            <person name="Guo L."/>
            <person name="Ye K."/>
            <person name="Wang L."/>
        </authorList>
    </citation>
    <scope>NUCLEOTIDE SEQUENCE [LARGE SCALE GENOMIC DNA]</scope>
    <source>
        <strain evidence="3">W13939</strain>
    </source>
</reference>
<name>A0A7H8QWV5_TALRU</name>
<dbReference type="InterPro" id="IPR050275">
    <property type="entry name" value="PGM_Phosphatase"/>
</dbReference>
<dbReference type="EMBL" id="CP055900">
    <property type="protein sequence ID" value="QKX58592.1"/>
    <property type="molecule type" value="Genomic_DNA"/>
</dbReference>
<protein>
    <submittedName>
        <fullName evidence="2">Uncharacterized protein</fullName>
    </submittedName>
</protein>
<dbReference type="Gene3D" id="3.40.50.1240">
    <property type="entry name" value="Phosphoglycerate mutase-like"/>
    <property type="match status" value="1"/>
</dbReference>
<feature type="region of interest" description="Disordered" evidence="1">
    <location>
        <begin position="203"/>
        <end position="276"/>
    </location>
</feature>
<feature type="compositionally biased region" description="Basic and acidic residues" evidence="1">
    <location>
        <begin position="257"/>
        <end position="276"/>
    </location>
</feature>
<dbReference type="GO" id="GO:0016791">
    <property type="term" value="F:phosphatase activity"/>
    <property type="evidence" value="ECO:0007669"/>
    <property type="project" value="TreeGrafter"/>
</dbReference>
<gene>
    <name evidence="2" type="ORF">TRUGW13939_05717</name>
</gene>
<sequence length="276" mass="31334">MAPTVHFVRHAQGYHNLTTANHVLPDPELTQLGEQQCAKLRDTFPNHSQIELVAASPLRRTIHTALLSFQPVFQEHKDFKLILIPEAQETSDVPCDTGSDREVLQKEFVDRGLPVDISLVHDGWNSKEGKWAPQIGALRNRAREVRQWLRARPEKEIVLVTHGGLLHYLTEDWEDSSLYQGTGWLNTEYRTYKFSDTVDTEDIEGQKLSGDDATIIETPESRSRRGKTPEAPSRDEQKIYYNKGIDGWDAQGLQPSQKDRQSAKVPEGKEVDGSRV</sequence>
<keyword evidence="3" id="KW-1185">Reference proteome</keyword>
<dbReference type="PANTHER" id="PTHR48100">
    <property type="entry name" value="BROAD-SPECIFICITY PHOSPHATASE YOR283W-RELATED"/>
    <property type="match status" value="1"/>
</dbReference>
<accession>A0A7H8QWV5</accession>
<dbReference type="KEGG" id="trg:TRUGW13939_05717"/>
<dbReference type="OrthoDB" id="496981at2759"/>
<evidence type="ECO:0000313" key="3">
    <source>
        <dbReference type="Proteomes" id="UP000509510"/>
    </source>
</evidence>
<dbReference type="GeneID" id="55993214"/>
<dbReference type="Pfam" id="PF00300">
    <property type="entry name" value="His_Phos_1"/>
    <property type="match status" value="1"/>
</dbReference>
<dbReference type="CDD" id="cd07067">
    <property type="entry name" value="HP_PGM_like"/>
    <property type="match status" value="1"/>
</dbReference>
<dbReference type="InterPro" id="IPR029033">
    <property type="entry name" value="His_PPase_superfam"/>
</dbReference>